<dbReference type="AlphaFoldDB" id="D0RMA6"/>
<keyword evidence="7" id="KW-1185">Reference proteome</keyword>
<evidence type="ECO:0000313" key="7">
    <source>
        <dbReference type="Proteomes" id="UP000006643"/>
    </source>
</evidence>
<dbReference type="Proteomes" id="UP000006643">
    <property type="component" value="Unassembled WGS sequence"/>
</dbReference>
<keyword evidence="4" id="KW-1133">Transmembrane helix</keyword>
<dbReference type="PANTHER" id="PTHR31392:SF1">
    <property type="entry name" value="ALPHA-1,3-MANNOSYLTRANSFERASE MNN1-RELATED"/>
    <property type="match status" value="1"/>
</dbReference>
<evidence type="ECO:0000256" key="2">
    <source>
        <dbReference type="ARBA" id="ARBA00022692"/>
    </source>
</evidence>
<dbReference type="EMBL" id="GG690489">
    <property type="protein sequence ID" value="EEY61724.1"/>
    <property type="molecule type" value="Genomic_DNA"/>
</dbReference>
<dbReference type="KEGG" id="pif:PITG_22422"/>
<dbReference type="GO" id="GO:0016020">
    <property type="term" value="C:membrane"/>
    <property type="evidence" value="ECO:0007669"/>
    <property type="project" value="UniProtKB-SubCell"/>
</dbReference>
<evidence type="ECO:0000256" key="5">
    <source>
        <dbReference type="ARBA" id="ARBA00023136"/>
    </source>
</evidence>
<name>D0RMA6_PHYIT</name>
<organism evidence="6 7">
    <name type="scientific">Phytophthora infestans (strain T30-4)</name>
    <name type="common">Potato late blight agent</name>
    <dbReference type="NCBI Taxonomy" id="403677"/>
    <lineage>
        <taxon>Eukaryota</taxon>
        <taxon>Sar</taxon>
        <taxon>Stramenopiles</taxon>
        <taxon>Oomycota</taxon>
        <taxon>Peronosporomycetes</taxon>
        <taxon>Peronosporales</taxon>
        <taxon>Peronosporaceae</taxon>
        <taxon>Phytophthora</taxon>
    </lineage>
</organism>
<dbReference type="GO" id="GO:0006493">
    <property type="term" value="P:protein O-linked glycosylation"/>
    <property type="evidence" value="ECO:0007669"/>
    <property type="project" value="TreeGrafter"/>
</dbReference>
<keyword evidence="3" id="KW-0735">Signal-anchor</keyword>
<reference evidence="7" key="1">
    <citation type="journal article" date="2009" name="Nature">
        <title>Genome sequence and analysis of the Irish potato famine pathogen Phytophthora infestans.</title>
        <authorList>
            <consortium name="The Broad Institute Genome Sequencing Platform"/>
            <person name="Haas B.J."/>
            <person name="Kamoun S."/>
            <person name="Zody M.C."/>
            <person name="Jiang R.H."/>
            <person name="Handsaker R.E."/>
            <person name="Cano L.M."/>
            <person name="Grabherr M."/>
            <person name="Kodira C.D."/>
            <person name="Raffaele S."/>
            <person name="Torto-Alalibo T."/>
            <person name="Bozkurt T.O."/>
            <person name="Ah-Fong A.M."/>
            <person name="Alvarado L."/>
            <person name="Anderson V.L."/>
            <person name="Armstrong M.R."/>
            <person name="Avrova A."/>
            <person name="Baxter L."/>
            <person name="Beynon J."/>
            <person name="Boevink P.C."/>
            <person name="Bollmann S.R."/>
            <person name="Bos J.I."/>
            <person name="Bulone V."/>
            <person name="Cai G."/>
            <person name="Cakir C."/>
            <person name="Carrington J.C."/>
            <person name="Chawner M."/>
            <person name="Conti L."/>
            <person name="Costanzo S."/>
            <person name="Ewan R."/>
            <person name="Fahlgren N."/>
            <person name="Fischbach M.A."/>
            <person name="Fugelstad J."/>
            <person name="Gilroy E.M."/>
            <person name="Gnerre S."/>
            <person name="Green P.J."/>
            <person name="Grenville-Briggs L.J."/>
            <person name="Griffith J."/>
            <person name="Grunwald N.J."/>
            <person name="Horn K."/>
            <person name="Horner N.R."/>
            <person name="Hu C.H."/>
            <person name="Huitema E."/>
            <person name="Jeong D.H."/>
            <person name="Jones A.M."/>
            <person name="Jones J.D."/>
            <person name="Jones R.W."/>
            <person name="Karlsson E.K."/>
            <person name="Kunjeti S.G."/>
            <person name="Lamour K."/>
            <person name="Liu Z."/>
            <person name="Ma L."/>
            <person name="Maclean D."/>
            <person name="Chibucos M.C."/>
            <person name="McDonald H."/>
            <person name="McWalters J."/>
            <person name="Meijer H.J."/>
            <person name="Morgan W."/>
            <person name="Morris P.F."/>
            <person name="Munro C.A."/>
            <person name="O'Neill K."/>
            <person name="Ospina-Giraldo M."/>
            <person name="Pinzon A."/>
            <person name="Pritchard L."/>
            <person name="Ramsahoye B."/>
            <person name="Ren Q."/>
            <person name="Restrepo S."/>
            <person name="Roy S."/>
            <person name="Sadanandom A."/>
            <person name="Savidor A."/>
            <person name="Schornack S."/>
            <person name="Schwartz D.C."/>
            <person name="Schumann U.D."/>
            <person name="Schwessinger B."/>
            <person name="Seyer L."/>
            <person name="Sharpe T."/>
            <person name="Silvar C."/>
            <person name="Song J."/>
            <person name="Studholme D.J."/>
            <person name="Sykes S."/>
            <person name="Thines M."/>
            <person name="van de Vondervoort P.J."/>
            <person name="Phuntumart V."/>
            <person name="Wawra S."/>
            <person name="Weide R."/>
            <person name="Win J."/>
            <person name="Young C."/>
            <person name="Zhou S."/>
            <person name="Fry W."/>
            <person name="Meyers B.C."/>
            <person name="van West P."/>
            <person name="Ristaino J."/>
            <person name="Govers F."/>
            <person name="Birch P.R."/>
            <person name="Whisson S.C."/>
            <person name="Judelson H.S."/>
            <person name="Nusbaum C."/>
        </authorList>
    </citation>
    <scope>NUCLEOTIDE SEQUENCE [LARGE SCALE GENOMIC DNA]</scope>
    <source>
        <strain evidence="7">T30-4</strain>
    </source>
</reference>
<gene>
    <name evidence="6" type="ORF">PITG_22422</name>
</gene>
<keyword evidence="2" id="KW-0812">Transmembrane</keyword>
<dbReference type="RefSeq" id="XP_002909824.1">
    <property type="nucleotide sequence ID" value="XM_002909778.1"/>
</dbReference>
<dbReference type="eggNOG" id="ENOG502R455">
    <property type="taxonomic scope" value="Eukaryota"/>
</dbReference>
<keyword evidence="5" id="KW-0472">Membrane</keyword>
<evidence type="ECO:0000256" key="1">
    <source>
        <dbReference type="ARBA" id="ARBA00004606"/>
    </source>
</evidence>
<proteinExistence type="predicted"/>
<evidence type="ECO:0000313" key="6">
    <source>
        <dbReference type="EMBL" id="EEY61724.1"/>
    </source>
</evidence>
<dbReference type="GeneID" id="9468218"/>
<dbReference type="GO" id="GO:0000033">
    <property type="term" value="F:alpha-1,3-mannosyltransferase activity"/>
    <property type="evidence" value="ECO:0007669"/>
    <property type="project" value="TreeGrafter"/>
</dbReference>
<comment type="subcellular location">
    <subcellularLocation>
        <location evidence="1">Membrane</location>
        <topology evidence="1">Single-pass type II membrane protein</topology>
    </subcellularLocation>
</comment>
<evidence type="ECO:0000256" key="3">
    <source>
        <dbReference type="ARBA" id="ARBA00022968"/>
    </source>
</evidence>
<protein>
    <submittedName>
        <fullName evidence="6">Uncharacterized protein</fullName>
    </submittedName>
</protein>
<dbReference type="HOGENOM" id="CLU_2297171_0_0_1"/>
<dbReference type="InParanoid" id="D0RMA6"/>
<accession>D0RMA6</accession>
<dbReference type="GO" id="GO:0005794">
    <property type="term" value="C:Golgi apparatus"/>
    <property type="evidence" value="ECO:0007669"/>
    <property type="project" value="TreeGrafter"/>
</dbReference>
<evidence type="ECO:0000256" key="4">
    <source>
        <dbReference type="ARBA" id="ARBA00022989"/>
    </source>
</evidence>
<dbReference type="VEuPathDB" id="FungiDB:PITG_22422"/>
<dbReference type="OrthoDB" id="430354at2759"/>
<sequence length="101" mass="11661">MNDEVLAMGLSLIRELRCLGNEELVQVYHCGQDELSTKSKAILFSSDNRIELVDVCSDLVEKQVITQEMANESKNWWIKPLAIEWERCSFTTVCYQIARSF</sequence>
<dbReference type="PANTHER" id="PTHR31392">
    <property type="entry name" value="ALPHA-1,3-MANNOSYLTRANSFERASE MNN1-RELATED"/>
    <property type="match status" value="1"/>
</dbReference>